<accession>A0A061HG74</accession>
<feature type="region of interest" description="Disordered" evidence="1">
    <location>
        <begin position="254"/>
        <end position="282"/>
    </location>
</feature>
<dbReference type="Proteomes" id="UP000053110">
    <property type="component" value="Unassembled WGS sequence"/>
</dbReference>
<gene>
    <name evidence="2" type="ORF">BGT96224_4573</name>
    <name evidence="3" type="ORF">BGT96224V2_LOCUS4187</name>
</gene>
<name>A0A061HG74_BLUGR</name>
<dbReference type="AlphaFoldDB" id="A0A061HG74"/>
<protein>
    <submittedName>
        <fullName evidence="3">Bgt-4573</fullName>
    </submittedName>
</protein>
<reference evidence="4" key="1">
    <citation type="journal article" date="2013" name="Nat. Genet.">
        <title>The wheat powdery mildew genome shows the unique evolution of an obligate biotroph.</title>
        <authorList>
            <person name="Wicker T."/>
            <person name="Oberhaensli S."/>
            <person name="Parlange F."/>
            <person name="Buchmann J.P."/>
            <person name="Shatalina M."/>
            <person name="Roffler S."/>
            <person name="Ben-David R."/>
            <person name="Dolezel J."/>
            <person name="Simkova H."/>
            <person name="Schulze-Lefert P."/>
            <person name="Spanu P.D."/>
            <person name="Bruggmann R."/>
            <person name="Amselem J."/>
            <person name="Quesneville H."/>
            <person name="Ver Loren van Themaat E."/>
            <person name="Paape T."/>
            <person name="Shimizu K.K."/>
            <person name="Keller B."/>
        </authorList>
    </citation>
    <scope>NUCLEOTIDE SEQUENCE [LARGE SCALE GENOMIC DNA]</scope>
    <source>
        <strain evidence="4">96224</strain>
    </source>
</reference>
<evidence type="ECO:0000313" key="4">
    <source>
        <dbReference type="Proteomes" id="UP000053110"/>
    </source>
</evidence>
<organism evidence="3">
    <name type="scientific">Blumeria graminis f. sp. tritici 96224</name>
    <dbReference type="NCBI Taxonomy" id="1268274"/>
    <lineage>
        <taxon>Eukaryota</taxon>
        <taxon>Fungi</taxon>
        <taxon>Dikarya</taxon>
        <taxon>Ascomycota</taxon>
        <taxon>Pezizomycotina</taxon>
        <taxon>Leotiomycetes</taxon>
        <taxon>Erysiphales</taxon>
        <taxon>Erysiphaceae</taxon>
        <taxon>Blumeria</taxon>
    </lineage>
</organism>
<feature type="compositionally biased region" description="Basic and acidic residues" evidence="1">
    <location>
        <begin position="258"/>
        <end position="282"/>
    </location>
</feature>
<evidence type="ECO:0000256" key="1">
    <source>
        <dbReference type="SAM" id="MobiDB-lite"/>
    </source>
</evidence>
<sequence length="535" mass="60623">MNWTGQRLRRNSSTKCSMKNGKISHFVKAKCNIRKQAKRASPLSWESLDLCTVHKDSNSNPDKLTNLELESSSKPLASFCTELSNVSEKDGILQSIERNKILEKLNAGQHHTMSSMKKIKTYAPQSVSSNESNVYKKQEEIPTKKQRIIKQEDWVGIKPLKSKSSNHSISNSMKEHGTLKSNLQFKNITYQRDEKQIKLPITKNICAQSKGLSSKSDIASIRNQDTKPNISNAKSDKNESIIQTTTCETSRSIALKSKSHDIKTSARDDLAHHEERDDTENQKELVIHHSSSKNKMEMAVKTRIKDPNNSQGPDPQTVYPSDFKDENCSVSLYKIAQLGQACISFSSASLRHPIPRSSRIFYLLNSNTPKKTETLGAPRKFLDSNLHHSLKYHEDTLISDNLSNETLFARDIERAMTSSRRKSDEKLAFKGSLYEENIKLSRAKMRSKHAEVGHEFGIEPDIKERLLSVTPSVKALSPIFPFDIPKQQLSRESMEKPKIIGQQLVVPQKNSTDSCFSKARDSEIWRSFVFGDDEK</sequence>
<proteinExistence type="predicted"/>
<reference evidence="3" key="3">
    <citation type="submission" date="2018-07" db="EMBL/GenBank/DDBJ databases">
        <authorList>
            <person name="Quirk P.G."/>
            <person name="Krulwich T.A."/>
        </authorList>
    </citation>
    <scope>NUCLEOTIDE SEQUENCE</scope>
    <source>
        <strain evidence="3">96224</strain>
    </source>
</reference>
<evidence type="ECO:0000313" key="2">
    <source>
        <dbReference type="EMBL" id="EPQ64173.1"/>
    </source>
</evidence>
<dbReference type="HOGENOM" id="CLU_508961_0_0_1"/>
<dbReference type="EMBL" id="KE375080">
    <property type="protein sequence ID" value="EPQ64173.1"/>
    <property type="molecule type" value="Genomic_DNA"/>
</dbReference>
<dbReference type="EMBL" id="UIGY01000107">
    <property type="protein sequence ID" value="SUZ11024.1"/>
    <property type="molecule type" value="Genomic_DNA"/>
</dbReference>
<dbReference type="OrthoDB" id="10330081at2759"/>
<evidence type="ECO:0000313" key="3">
    <source>
        <dbReference type="EMBL" id="SUZ11024.1"/>
    </source>
</evidence>
<reference evidence="2" key="2">
    <citation type="submission" date="2013-01" db="EMBL/GenBank/DDBJ databases">
        <title>The wheat powdery mildew genome reveals unique evolution of an obligate biotroph.</title>
        <authorList>
            <person name="Oberhaensli S."/>
            <person name="Wicker T."/>
            <person name="Keller B."/>
        </authorList>
    </citation>
    <scope>NUCLEOTIDE SEQUENCE</scope>
    <source>
        <strain evidence="2">96224</strain>
    </source>
</reference>